<accession>A0AAF5DPY0</accession>
<evidence type="ECO:0000313" key="3">
    <source>
        <dbReference type="Proteomes" id="UP000035681"/>
    </source>
</evidence>
<evidence type="ECO:0000313" key="4">
    <source>
        <dbReference type="WBParaSite" id="TCONS_00015650.p1"/>
    </source>
</evidence>
<dbReference type="Pfam" id="PF00188">
    <property type="entry name" value="CAP"/>
    <property type="match status" value="2"/>
</dbReference>
<dbReference type="InterPro" id="IPR035940">
    <property type="entry name" value="CAP_sf"/>
</dbReference>
<feature type="region of interest" description="Disordered" evidence="1">
    <location>
        <begin position="141"/>
        <end position="170"/>
    </location>
</feature>
<dbReference type="WBParaSite" id="TCONS_00015650.p1">
    <property type="protein sequence ID" value="TCONS_00015650.p1"/>
    <property type="gene ID" value="XLOC_010288"/>
</dbReference>
<dbReference type="Proteomes" id="UP000035681">
    <property type="component" value="Unplaced"/>
</dbReference>
<dbReference type="PANTHER" id="PTHR10334">
    <property type="entry name" value="CYSTEINE-RICH SECRETORY PROTEIN-RELATED"/>
    <property type="match status" value="1"/>
</dbReference>
<dbReference type="SMART" id="SM00198">
    <property type="entry name" value="SCP"/>
    <property type="match status" value="1"/>
</dbReference>
<dbReference type="AlphaFoldDB" id="A0AAF5DPY0"/>
<organism evidence="3 4">
    <name type="scientific">Strongyloides stercoralis</name>
    <name type="common">Threadworm</name>
    <dbReference type="NCBI Taxonomy" id="6248"/>
    <lineage>
        <taxon>Eukaryota</taxon>
        <taxon>Metazoa</taxon>
        <taxon>Ecdysozoa</taxon>
        <taxon>Nematoda</taxon>
        <taxon>Chromadorea</taxon>
        <taxon>Rhabditida</taxon>
        <taxon>Tylenchina</taxon>
        <taxon>Panagrolaimomorpha</taxon>
        <taxon>Strongyloidoidea</taxon>
        <taxon>Strongyloididae</taxon>
        <taxon>Strongyloides</taxon>
    </lineage>
</organism>
<feature type="domain" description="SCP" evidence="2">
    <location>
        <begin position="600"/>
        <end position="726"/>
    </location>
</feature>
<dbReference type="Gene3D" id="3.40.33.10">
    <property type="entry name" value="CAP"/>
    <property type="match status" value="2"/>
</dbReference>
<proteinExistence type="predicted"/>
<protein>
    <recommendedName>
        <fullName evidence="2">SCP domain-containing protein</fullName>
    </recommendedName>
</protein>
<keyword evidence="3" id="KW-1185">Reference proteome</keyword>
<dbReference type="InterPro" id="IPR014044">
    <property type="entry name" value="CAP_dom"/>
</dbReference>
<name>A0AAF5DPY0_STRER</name>
<evidence type="ECO:0000259" key="2">
    <source>
        <dbReference type="SMART" id="SM00198"/>
    </source>
</evidence>
<feature type="region of interest" description="Disordered" evidence="1">
    <location>
        <begin position="470"/>
        <end position="489"/>
    </location>
</feature>
<dbReference type="SUPFAM" id="SSF55797">
    <property type="entry name" value="PR-1-like"/>
    <property type="match status" value="2"/>
</dbReference>
<reference evidence="4" key="1">
    <citation type="submission" date="2024-02" db="UniProtKB">
        <authorList>
            <consortium name="WormBaseParasite"/>
        </authorList>
    </citation>
    <scope>IDENTIFICATION</scope>
</reference>
<feature type="compositionally biased region" description="Low complexity" evidence="1">
    <location>
        <begin position="141"/>
        <end position="169"/>
    </location>
</feature>
<evidence type="ECO:0000256" key="1">
    <source>
        <dbReference type="SAM" id="MobiDB-lite"/>
    </source>
</evidence>
<feature type="region of interest" description="Disordered" evidence="1">
    <location>
        <begin position="496"/>
        <end position="589"/>
    </location>
</feature>
<sequence length="737" mass="82490">LRHIKVTHKNGVKTYVVNRQRFGTFKDAYKYSKIKRNSLKNTKSLRKLVKKPIKSSIIRLRKKPIKKITKLSISRRNGKNVKEKKIRTIEPVVIMPKSLVTVSPIIKSANKSIKKITKELTSTTTSENITETTINKIKSTVTTSTSTESPTTTTTTISTESPTTTTTTVTEDENAKRLATLYNSIDNYRKKYKVQSLQINNKLEIKAEDCVLKYERDNKSWESEDPQFGLNFGSNAWDPNDAVDYWDSNKKYYNYDKPVSNPYNLDYVILAWKSATDIGCSLGPGYNYLESTLCRIKFIYKSGTKIYVVNGKRFKTLVAAQKYLKRNSKMFKETTFLRSPKGIPIITQIECVKTKPTRKKIKKITKKPKLEKTSKKTTTTIVKVKKTTKPLVTKSPIKKITRKPKRKVTKRPMTKITKINGRKTTVRTIKPIVTTSKPTHLPKTTTTDVKIKKTVVPLVTVSPIIKTTSKPTTKISTSTTTSKNITETTTSTIKSTVATTTSTQTPTKTTTTATTTTSTESPTTTTTTATTTTSTQTPTTTTTTVTTTTSTESPTTTTTTATPTTSTQTPTTTTTTVTTTTSTESPTTTTTTVNVNEYIERLAKLYNSINNYRKKYNVPSLKIDRSLQGSAKLCVSLFEKNNKQKDGGAPKYALNYASNAWNPDDAVDYWESTKKNYNYDNPVCNPNNQEFVAMVWKSATDIGCGLGPGPNYHICCIFYPIGNLNDEKSLRDNVLRP</sequence>
<dbReference type="InterPro" id="IPR001283">
    <property type="entry name" value="CRISP-related"/>
</dbReference>